<keyword evidence="1" id="KW-1188">Viral release from host cell</keyword>
<dbReference type="PANTHER" id="PTHR41328">
    <property type="entry name" value="TERMINASE SMALL SUBUNIT-RELATED"/>
    <property type="match status" value="1"/>
</dbReference>
<dbReference type="InterPro" id="IPR038713">
    <property type="entry name" value="Terminase_Gp1_N_sf"/>
</dbReference>
<evidence type="ECO:0000313" key="4">
    <source>
        <dbReference type="EMBL" id="QLL73771.1"/>
    </source>
</evidence>
<dbReference type="GO" id="GO:0051276">
    <property type="term" value="P:chromosome organization"/>
    <property type="evidence" value="ECO:0007669"/>
    <property type="project" value="InterPro"/>
</dbReference>
<keyword evidence="2" id="KW-0231">Viral genome packaging</keyword>
<proteinExistence type="predicted"/>
<reference evidence="4 5" key="1">
    <citation type="submission" date="2020-01" db="EMBL/GenBank/DDBJ databases">
        <title>Complete and circular genome sequences of six lactobacillus isolates from horses.</title>
        <authorList>
            <person name="Hassan H.M."/>
        </authorList>
    </citation>
    <scope>NUCLEOTIDE SEQUENCE [LARGE SCALE GENOMIC DNA]</scope>
    <source>
        <strain evidence="4 5">1D</strain>
    </source>
</reference>
<dbReference type="InterPro" id="IPR052404">
    <property type="entry name" value="SPP1-like_terminase"/>
</dbReference>
<feature type="coiled-coil region" evidence="3">
    <location>
        <begin position="130"/>
        <end position="178"/>
    </location>
</feature>
<dbReference type="Proteomes" id="UP000510660">
    <property type="component" value="Chromosome"/>
</dbReference>
<evidence type="ECO:0000313" key="5">
    <source>
        <dbReference type="Proteomes" id="UP000510660"/>
    </source>
</evidence>
<name>A0A7H9E7Z3_9LACO</name>
<evidence type="ECO:0000256" key="1">
    <source>
        <dbReference type="ARBA" id="ARBA00022612"/>
    </source>
</evidence>
<dbReference type="Gene3D" id="1.10.10.1400">
    <property type="entry name" value="Terminase, small subunit, N-terminal DNA-binding domain, HTH motif"/>
    <property type="match status" value="1"/>
</dbReference>
<protein>
    <submittedName>
        <fullName evidence="4">Terminase small subunit</fullName>
    </submittedName>
</protein>
<dbReference type="PANTHER" id="PTHR41328:SF2">
    <property type="entry name" value="TERMINASE SMALL SUBUNIT"/>
    <property type="match status" value="1"/>
</dbReference>
<sequence length="192" mass="21237">MSSQKLTVKQKKFADEYIKTGNATESYKKAGYKVDKMSSHAISNEASKTLLKPCIKSYIDAQMKKLEDSKIMKASEALQGITAIARGEAKAKAYVGDDKATGEPVYREIYPTIKEIQTAYDSILKRYPVSDADKAQIKKAQAEAIKAQAEAQVAKAQAEQLHTVADKTREKMDKLSIEELRNLAKLAGEDDD</sequence>
<evidence type="ECO:0000256" key="2">
    <source>
        <dbReference type="ARBA" id="ARBA00023219"/>
    </source>
</evidence>
<evidence type="ECO:0000256" key="3">
    <source>
        <dbReference type="SAM" id="Coils"/>
    </source>
</evidence>
<dbReference type="InterPro" id="IPR005335">
    <property type="entry name" value="Terminase_ssu"/>
</dbReference>
<dbReference type="AlphaFoldDB" id="A0A7H9E7Z3"/>
<accession>A0A7H9E7Z3</accession>
<organism evidence="4 5">
    <name type="scientific">Lactobacillus crispatus</name>
    <dbReference type="NCBI Taxonomy" id="47770"/>
    <lineage>
        <taxon>Bacteria</taxon>
        <taxon>Bacillati</taxon>
        <taxon>Bacillota</taxon>
        <taxon>Bacilli</taxon>
        <taxon>Lactobacillales</taxon>
        <taxon>Lactobacillaceae</taxon>
        <taxon>Lactobacillus</taxon>
    </lineage>
</organism>
<gene>
    <name evidence="4" type="ORF">GTO85_05005</name>
</gene>
<dbReference type="EMBL" id="CP047415">
    <property type="protein sequence ID" value="QLL73771.1"/>
    <property type="molecule type" value="Genomic_DNA"/>
</dbReference>
<dbReference type="Pfam" id="PF03592">
    <property type="entry name" value="Terminase_2"/>
    <property type="match status" value="1"/>
</dbReference>
<keyword evidence="3" id="KW-0175">Coiled coil</keyword>
<dbReference type="RefSeq" id="WP_180862021.1">
    <property type="nucleotide sequence ID" value="NZ_CP047415.1"/>
</dbReference>